<dbReference type="InterPro" id="IPR036388">
    <property type="entry name" value="WH-like_DNA-bd_sf"/>
</dbReference>
<dbReference type="InterPro" id="IPR039422">
    <property type="entry name" value="MarR/SlyA-like"/>
</dbReference>
<dbReference type="SMART" id="SM00347">
    <property type="entry name" value="HTH_MARR"/>
    <property type="match status" value="1"/>
</dbReference>
<evidence type="ECO:0000259" key="1">
    <source>
        <dbReference type="PROSITE" id="PS50995"/>
    </source>
</evidence>
<dbReference type="PROSITE" id="PS50995">
    <property type="entry name" value="HTH_MARR_2"/>
    <property type="match status" value="1"/>
</dbReference>
<protein>
    <submittedName>
        <fullName evidence="2">Transcriptional regulator, MarR family</fullName>
    </submittedName>
</protein>
<dbReference type="Gene3D" id="1.10.10.10">
    <property type="entry name" value="Winged helix-like DNA-binding domain superfamily/Winged helix DNA-binding domain"/>
    <property type="match status" value="1"/>
</dbReference>
<organism evidence="2">
    <name type="scientific">hydrothermal vent metagenome</name>
    <dbReference type="NCBI Taxonomy" id="652676"/>
    <lineage>
        <taxon>unclassified sequences</taxon>
        <taxon>metagenomes</taxon>
        <taxon>ecological metagenomes</taxon>
    </lineage>
</organism>
<gene>
    <name evidence="2" type="ORF">MNBD_GAMMA17-396</name>
</gene>
<dbReference type="PANTHER" id="PTHR33164:SF105">
    <property type="entry name" value="TRANSCRIPTIONAL REPRESSOR PROTEIN-RELATED"/>
    <property type="match status" value="1"/>
</dbReference>
<dbReference type="InterPro" id="IPR000835">
    <property type="entry name" value="HTH_MarR-typ"/>
</dbReference>
<proteinExistence type="predicted"/>
<name>A0A3B0Z874_9ZZZZ</name>
<accession>A0A3B0Z874</accession>
<dbReference type="Pfam" id="PF01047">
    <property type="entry name" value="MarR"/>
    <property type="match status" value="1"/>
</dbReference>
<dbReference type="EMBL" id="UOFQ01000143">
    <property type="protein sequence ID" value="VAW89598.1"/>
    <property type="molecule type" value="Genomic_DNA"/>
</dbReference>
<dbReference type="GO" id="GO:0003700">
    <property type="term" value="F:DNA-binding transcription factor activity"/>
    <property type="evidence" value="ECO:0007669"/>
    <property type="project" value="InterPro"/>
</dbReference>
<dbReference type="GO" id="GO:0006950">
    <property type="term" value="P:response to stress"/>
    <property type="evidence" value="ECO:0007669"/>
    <property type="project" value="TreeGrafter"/>
</dbReference>
<dbReference type="SUPFAM" id="SSF46785">
    <property type="entry name" value="Winged helix' DNA-binding domain"/>
    <property type="match status" value="1"/>
</dbReference>
<evidence type="ECO:0000313" key="2">
    <source>
        <dbReference type="EMBL" id="VAW89598.1"/>
    </source>
</evidence>
<feature type="domain" description="HTH marR-type" evidence="1">
    <location>
        <begin position="1"/>
        <end position="145"/>
    </location>
</feature>
<sequence length="150" mass="16970">MLKKINRKDLADCPDCACFNIRKASRVVTQLYEEAMSETGLRGTQFTVLVMVAVFESITITHLAKNLVMDRTTLTRNLKPLEKRQLIAIVAGADRRTRVVQLTDSGHETLRAALPLWKKAQQKVAKFMGSERLDNLISELRSLEKIADQD</sequence>
<dbReference type="AlphaFoldDB" id="A0A3B0Z874"/>
<dbReference type="PANTHER" id="PTHR33164">
    <property type="entry name" value="TRANSCRIPTIONAL REGULATOR, MARR FAMILY"/>
    <property type="match status" value="1"/>
</dbReference>
<reference evidence="2" key="1">
    <citation type="submission" date="2018-06" db="EMBL/GenBank/DDBJ databases">
        <authorList>
            <person name="Zhirakovskaya E."/>
        </authorList>
    </citation>
    <scope>NUCLEOTIDE SEQUENCE</scope>
</reference>
<dbReference type="InterPro" id="IPR036390">
    <property type="entry name" value="WH_DNA-bd_sf"/>
</dbReference>